<gene>
    <name evidence="2" type="ORF">CAP_4705</name>
</gene>
<dbReference type="SUPFAM" id="SSF48452">
    <property type="entry name" value="TPR-like"/>
    <property type="match status" value="1"/>
</dbReference>
<dbReference type="Gene3D" id="1.25.40.10">
    <property type="entry name" value="Tetratricopeptide repeat domain"/>
    <property type="match status" value="1"/>
</dbReference>
<comment type="caution">
    <text evidence="2">The sequence shown here is derived from an EMBL/GenBank/DDBJ whole genome shotgun (WGS) entry which is preliminary data.</text>
</comment>
<proteinExistence type="predicted"/>
<accession>A0A017T4P1</accession>
<evidence type="ECO:0000313" key="3">
    <source>
        <dbReference type="Proteomes" id="UP000019678"/>
    </source>
</evidence>
<keyword evidence="3" id="KW-1185">Reference proteome</keyword>
<sequence length="302" mass="33043">MGRRDERGNGAAAPTIASRPWEKRAAPAPLDEDRSSGPGTASRRRSEAATRAKKRPQQASKRLTPPDAEEMLRRALLAQTTRSRALWAKRGLSLRGPLDVSTHGLLLRQLYLARYEDRRFEQAVAIAKQMVDLGVLPDVAHQDAARASVALGDLEGALGHLRLATRIAPPSRRAFHWWTLGSVLHLAGRHDEAIAALSRALRWGTTDKPLYLGHLAVVQRERGVESPELGPLIAQLAAAPAGQGYGRFVLGHLAFLDGRWDEARAYLEAFVRRSSSGRAILAISLEGEISRARETLARLPPS</sequence>
<dbReference type="eggNOG" id="COG0457">
    <property type="taxonomic scope" value="Bacteria"/>
</dbReference>
<dbReference type="InterPro" id="IPR011990">
    <property type="entry name" value="TPR-like_helical_dom_sf"/>
</dbReference>
<protein>
    <submittedName>
        <fullName evidence="2">Uncharacterized protein</fullName>
    </submittedName>
</protein>
<feature type="compositionally biased region" description="Basic and acidic residues" evidence="1">
    <location>
        <begin position="20"/>
        <end position="35"/>
    </location>
</feature>
<dbReference type="RefSeq" id="WP_231511625.1">
    <property type="nucleotide sequence ID" value="NZ_ASRX01000037.1"/>
</dbReference>
<dbReference type="EMBL" id="ASRX01000037">
    <property type="protein sequence ID" value="EYF04228.1"/>
    <property type="molecule type" value="Genomic_DNA"/>
</dbReference>
<feature type="region of interest" description="Disordered" evidence="1">
    <location>
        <begin position="1"/>
        <end position="67"/>
    </location>
</feature>
<reference evidence="2 3" key="1">
    <citation type="submission" date="2013-05" db="EMBL/GenBank/DDBJ databases">
        <title>Genome assembly of Chondromyces apiculatus DSM 436.</title>
        <authorList>
            <person name="Sharma G."/>
            <person name="Khatri I."/>
            <person name="Kaur C."/>
            <person name="Mayilraj S."/>
            <person name="Subramanian S."/>
        </authorList>
    </citation>
    <scope>NUCLEOTIDE SEQUENCE [LARGE SCALE GENOMIC DNA]</scope>
    <source>
        <strain evidence="2 3">DSM 436</strain>
    </source>
</reference>
<organism evidence="2 3">
    <name type="scientific">Chondromyces apiculatus DSM 436</name>
    <dbReference type="NCBI Taxonomy" id="1192034"/>
    <lineage>
        <taxon>Bacteria</taxon>
        <taxon>Pseudomonadati</taxon>
        <taxon>Myxococcota</taxon>
        <taxon>Polyangia</taxon>
        <taxon>Polyangiales</taxon>
        <taxon>Polyangiaceae</taxon>
        <taxon>Chondromyces</taxon>
    </lineage>
</organism>
<dbReference type="AlphaFoldDB" id="A0A017T4P1"/>
<evidence type="ECO:0000256" key="1">
    <source>
        <dbReference type="SAM" id="MobiDB-lite"/>
    </source>
</evidence>
<name>A0A017T4P1_9BACT</name>
<dbReference type="Proteomes" id="UP000019678">
    <property type="component" value="Unassembled WGS sequence"/>
</dbReference>
<evidence type="ECO:0000313" key="2">
    <source>
        <dbReference type="EMBL" id="EYF04228.1"/>
    </source>
</evidence>
<dbReference type="STRING" id="1192034.CAP_4705"/>